<evidence type="ECO:0008006" key="4">
    <source>
        <dbReference type="Google" id="ProtNLM"/>
    </source>
</evidence>
<dbReference type="Proteomes" id="UP000033632">
    <property type="component" value="Unassembled WGS sequence"/>
</dbReference>
<evidence type="ECO:0000313" key="3">
    <source>
        <dbReference type="Proteomes" id="UP000033632"/>
    </source>
</evidence>
<organism evidence="2 3">
    <name type="scientific">Devosia geojensis</name>
    <dbReference type="NCBI Taxonomy" id="443610"/>
    <lineage>
        <taxon>Bacteria</taxon>
        <taxon>Pseudomonadati</taxon>
        <taxon>Pseudomonadota</taxon>
        <taxon>Alphaproteobacteria</taxon>
        <taxon>Hyphomicrobiales</taxon>
        <taxon>Devosiaceae</taxon>
        <taxon>Devosia</taxon>
    </lineage>
</organism>
<comment type="caution">
    <text evidence="2">The sequence shown here is derived from an EMBL/GenBank/DDBJ whole genome shotgun (WGS) entry which is preliminary data.</text>
</comment>
<keyword evidence="3" id="KW-1185">Reference proteome</keyword>
<feature type="chain" id="PRO_5002486925" description="Beta/gamma crystallin 'Greek key' domain-containing protein" evidence="1">
    <location>
        <begin position="21"/>
        <end position="103"/>
    </location>
</feature>
<dbReference type="EMBL" id="JZEX01000075">
    <property type="protein sequence ID" value="KKB12483.1"/>
    <property type="molecule type" value="Genomic_DNA"/>
</dbReference>
<gene>
    <name evidence="2" type="ORF">VE25_07050</name>
</gene>
<dbReference type="AlphaFoldDB" id="A0A0F5FUH2"/>
<reference evidence="2 3" key="1">
    <citation type="submission" date="2015-03" db="EMBL/GenBank/DDBJ databases">
        <authorList>
            <person name="Hassan Y.I."/>
            <person name="Lepp D."/>
            <person name="Li X.-Z."/>
            <person name="Zhou T."/>
        </authorList>
    </citation>
    <scope>NUCLEOTIDE SEQUENCE [LARGE SCALE GENOMIC DNA]</scope>
    <source>
        <strain evidence="2 3">BD-c194</strain>
    </source>
</reference>
<evidence type="ECO:0000256" key="1">
    <source>
        <dbReference type="SAM" id="SignalP"/>
    </source>
</evidence>
<name>A0A0F5FUH2_9HYPH</name>
<proteinExistence type="predicted"/>
<keyword evidence="1" id="KW-0732">Signal</keyword>
<dbReference type="OrthoDB" id="9987134at2"/>
<evidence type="ECO:0000313" key="2">
    <source>
        <dbReference type="EMBL" id="KKB12483.1"/>
    </source>
</evidence>
<feature type="signal peptide" evidence="1">
    <location>
        <begin position="1"/>
        <end position="20"/>
    </location>
</feature>
<dbReference type="PATRIC" id="fig|443610.3.peg.3971"/>
<accession>A0A0F5FUH2</accession>
<dbReference type="RefSeq" id="WP_046107905.1">
    <property type="nucleotide sequence ID" value="NZ_JZEX01000075.1"/>
</dbReference>
<sequence>MKNTVLAALAAAAVASTATAAEYTFQIEKPSNVNIRSIRVEGGEVIGLPEGREPDTFSVTVRLPDGVCRADLTLFYNNTADMRSDSSVDFCRTGGIKVRQVRY</sequence>
<protein>
    <recommendedName>
        <fullName evidence="4">Beta/gamma crystallin 'Greek key' domain-containing protein</fullName>
    </recommendedName>
</protein>